<evidence type="ECO:0000313" key="2">
    <source>
        <dbReference type="EMBL" id="EMS63952.1"/>
    </source>
</evidence>
<evidence type="ECO:0000256" key="1">
    <source>
        <dbReference type="SAM" id="MobiDB-lite"/>
    </source>
</evidence>
<dbReference type="AlphaFoldDB" id="M7ZV24"/>
<organism evidence="2">
    <name type="scientific">Triticum urartu</name>
    <name type="common">Red wild einkorn</name>
    <name type="synonym">Crithodium urartu</name>
    <dbReference type="NCBI Taxonomy" id="4572"/>
    <lineage>
        <taxon>Eukaryota</taxon>
        <taxon>Viridiplantae</taxon>
        <taxon>Streptophyta</taxon>
        <taxon>Embryophyta</taxon>
        <taxon>Tracheophyta</taxon>
        <taxon>Spermatophyta</taxon>
        <taxon>Magnoliopsida</taxon>
        <taxon>Liliopsida</taxon>
        <taxon>Poales</taxon>
        <taxon>Poaceae</taxon>
        <taxon>BOP clade</taxon>
        <taxon>Pooideae</taxon>
        <taxon>Triticodae</taxon>
        <taxon>Triticeae</taxon>
        <taxon>Triticinae</taxon>
        <taxon>Triticum</taxon>
    </lineage>
</organism>
<gene>
    <name evidence="2" type="ORF">TRIUR3_31974</name>
</gene>
<dbReference type="EMBL" id="KD062631">
    <property type="protein sequence ID" value="EMS63952.1"/>
    <property type="molecule type" value="Genomic_DNA"/>
</dbReference>
<accession>M7ZV24</accession>
<protein>
    <submittedName>
        <fullName evidence="2">Uncharacterized protein</fullName>
    </submittedName>
</protein>
<name>M7ZV24_TRIUA</name>
<reference evidence="2" key="1">
    <citation type="journal article" date="2013" name="Nature">
        <title>Draft genome of the wheat A-genome progenitor Triticum urartu.</title>
        <authorList>
            <person name="Ling H.Q."/>
            <person name="Zhao S."/>
            <person name="Liu D."/>
            <person name="Wang J."/>
            <person name="Sun H."/>
            <person name="Zhang C."/>
            <person name="Fan H."/>
            <person name="Li D."/>
            <person name="Dong L."/>
            <person name="Tao Y."/>
            <person name="Gao C."/>
            <person name="Wu H."/>
            <person name="Li Y."/>
            <person name="Cui Y."/>
            <person name="Guo X."/>
            <person name="Zheng S."/>
            <person name="Wang B."/>
            <person name="Yu K."/>
            <person name="Liang Q."/>
            <person name="Yang W."/>
            <person name="Lou X."/>
            <person name="Chen J."/>
            <person name="Feng M."/>
            <person name="Jian J."/>
            <person name="Zhang X."/>
            <person name="Luo G."/>
            <person name="Jiang Y."/>
            <person name="Liu J."/>
            <person name="Wang Z."/>
            <person name="Sha Y."/>
            <person name="Zhang B."/>
            <person name="Wu H."/>
            <person name="Tang D."/>
            <person name="Shen Q."/>
            <person name="Xue P."/>
            <person name="Zou S."/>
            <person name="Wang X."/>
            <person name="Liu X."/>
            <person name="Wang F."/>
            <person name="Yang Y."/>
            <person name="An X."/>
            <person name="Dong Z."/>
            <person name="Zhang K."/>
            <person name="Zhang X."/>
            <person name="Luo M.C."/>
            <person name="Dvorak J."/>
            <person name="Tong Y."/>
            <person name="Wang J."/>
            <person name="Yang H."/>
            <person name="Li Z."/>
            <person name="Wang D."/>
            <person name="Zhang A."/>
            <person name="Wang J."/>
        </authorList>
    </citation>
    <scope>NUCLEOTIDE SEQUENCE</scope>
</reference>
<feature type="region of interest" description="Disordered" evidence="1">
    <location>
        <begin position="57"/>
        <end position="105"/>
    </location>
</feature>
<sequence>MVRREAAKVHGAVEKNLVLEHEQHLPEAGSSAVAVMARGRDSEARELVATACLQERSMGAGARGEARGRRQGCEVAPATVRKRRLQRWDTQISPESRPEAGGATP</sequence>
<proteinExistence type="predicted"/>